<comment type="caution">
    <text evidence="3">The sequence shown here is derived from an EMBL/GenBank/DDBJ whole genome shotgun (WGS) entry which is preliminary data.</text>
</comment>
<dbReference type="EMBL" id="JAKCXM010000200">
    <property type="protein sequence ID" value="KAJ0398921.1"/>
    <property type="molecule type" value="Genomic_DNA"/>
</dbReference>
<evidence type="ECO:0000259" key="2">
    <source>
        <dbReference type="Pfam" id="PF01248"/>
    </source>
</evidence>
<feature type="region of interest" description="Disordered" evidence="1">
    <location>
        <begin position="1"/>
        <end position="36"/>
    </location>
</feature>
<evidence type="ECO:0000313" key="3">
    <source>
        <dbReference type="EMBL" id="KAJ0398921.1"/>
    </source>
</evidence>
<dbReference type="SUPFAM" id="SSF55315">
    <property type="entry name" value="L30e-like"/>
    <property type="match status" value="1"/>
</dbReference>
<sequence length="206" mass="22814">MGTRKKDRPAPQVGKPKKPLAPQVKQTKPAKLKRAAGETIVRPWTLPQFEELPKEERDIIVDRVKKEIVDSLAVHPNMRKYVARGVNHVSRLITKRELRVVVFACNPDTSVGAFGHIPVLCRLHRVPICVLRLSSKMLGSTFNMPSLAVFGLRHALAPQTTSTDDATEPVPPASQLPVLSELEQEKLSSITSFLISKASKKNHALV</sequence>
<organism evidence="3 4">
    <name type="scientific">Pythium insidiosum</name>
    <name type="common">Pythiosis disease agent</name>
    <dbReference type="NCBI Taxonomy" id="114742"/>
    <lineage>
        <taxon>Eukaryota</taxon>
        <taxon>Sar</taxon>
        <taxon>Stramenopiles</taxon>
        <taxon>Oomycota</taxon>
        <taxon>Peronosporomycetes</taxon>
        <taxon>Pythiales</taxon>
        <taxon>Pythiaceae</taxon>
        <taxon>Pythium</taxon>
    </lineage>
</organism>
<gene>
    <name evidence="3" type="ORF">P43SY_005279</name>
</gene>
<dbReference type="Proteomes" id="UP001209570">
    <property type="component" value="Unassembled WGS sequence"/>
</dbReference>
<keyword evidence="4" id="KW-1185">Reference proteome</keyword>
<reference evidence="3" key="1">
    <citation type="submission" date="2021-12" db="EMBL/GenBank/DDBJ databases">
        <title>Prjna785345.</title>
        <authorList>
            <person name="Rujirawat T."/>
            <person name="Krajaejun T."/>
        </authorList>
    </citation>
    <scope>NUCLEOTIDE SEQUENCE</scope>
    <source>
        <strain evidence="3">Pi057C3</strain>
    </source>
</reference>
<feature type="domain" description="Ribosomal protein eL8/eL30/eS12/Gadd45" evidence="2">
    <location>
        <begin position="79"/>
        <end position="145"/>
    </location>
</feature>
<dbReference type="AlphaFoldDB" id="A0AAD5LF35"/>
<evidence type="ECO:0000313" key="4">
    <source>
        <dbReference type="Proteomes" id="UP001209570"/>
    </source>
</evidence>
<dbReference type="Pfam" id="PF01248">
    <property type="entry name" value="Ribosomal_L7Ae"/>
    <property type="match status" value="1"/>
</dbReference>
<dbReference type="InterPro" id="IPR029064">
    <property type="entry name" value="Ribosomal_eL30-like_sf"/>
</dbReference>
<evidence type="ECO:0000256" key="1">
    <source>
        <dbReference type="SAM" id="MobiDB-lite"/>
    </source>
</evidence>
<accession>A0AAD5LF35</accession>
<dbReference type="Gene3D" id="3.30.1330.30">
    <property type="match status" value="1"/>
</dbReference>
<protein>
    <recommendedName>
        <fullName evidence="2">Ribosomal protein eL8/eL30/eS12/Gadd45 domain-containing protein</fullName>
    </recommendedName>
</protein>
<dbReference type="InterPro" id="IPR004038">
    <property type="entry name" value="Ribosomal_eL8/eL30/eS12/Gad45"/>
</dbReference>
<name>A0AAD5LF35_PYTIN</name>
<proteinExistence type="predicted"/>